<keyword evidence="3" id="KW-1185">Reference proteome</keyword>
<evidence type="ECO:0000256" key="1">
    <source>
        <dbReference type="SAM" id="MobiDB-lite"/>
    </source>
</evidence>
<proteinExistence type="predicted"/>
<comment type="caution">
    <text evidence="2">The sequence shown here is derived from an EMBL/GenBank/DDBJ whole genome shotgun (WGS) entry which is preliminary data.</text>
</comment>
<reference evidence="2" key="1">
    <citation type="submission" date="2024-05" db="EMBL/GenBank/DDBJ databases">
        <title>Whole genome shotgun sequence of Streptomyces hygroscopicus NBRC 113678.</title>
        <authorList>
            <person name="Komaki H."/>
            <person name="Tamura T."/>
        </authorList>
    </citation>
    <scope>NUCLEOTIDE SEQUENCE</scope>
    <source>
        <strain evidence="2">N11-34</strain>
    </source>
</reference>
<feature type="region of interest" description="Disordered" evidence="1">
    <location>
        <begin position="40"/>
        <end position="235"/>
    </location>
</feature>
<dbReference type="RefSeq" id="WP_236256252.1">
    <property type="nucleotide sequence ID" value="NZ_BNEK01000002.1"/>
</dbReference>
<feature type="compositionally biased region" description="Basic and acidic residues" evidence="1">
    <location>
        <begin position="71"/>
        <end position="82"/>
    </location>
</feature>
<dbReference type="Proteomes" id="UP001054854">
    <property type="component" value="Unassembled WGS sequence"/>
</dbReference>
<feature type="compositionally biased region" description="Basic residues" evidence="1">
    <location>
        <begin position="223"/>
        <end position="235"/>
    </location>
</feature>
<dbReference type="EMBL" id="BNEK01000002">
    <property type="protein sequence ID" value="GHJ26965.1"/>
    <property type="molecule type" value="Genomic_DNA"/>
</dbReference>
<name>A0ABQ3TUF6_STRHY</name>
<feature type="compositionally biased region" description="Gly residues" evidence="1">
    <location>
        <begin position="202"/>
        <end position="212"/>
    </location>
</feature>
<sequence length="235" mass="23269">MHQPFVEEVLELGDAVAGVLFGVGAAAGDVGAGVAGQVRGRGVGRGGLDADAEVLAGGGERGGDEDFPAVDDDRLGQDDRPGRSPGQTLVQRGQPLVGECGGVVHAQDVRPAGPGGVRGGHLRQQQGGVDGLGRVRAQHGGEDGAGGDVDGDGELRAGQAPVVEEGEDVQAGGVDLDLFAGPQSCGGGERPPVNAGRHLPHGPGGQFAGPGESGDEPVERGLGRRGHRAGRHGSG</sequence>
<protein>
    <submittedName>
        <fullName evidence="2">Uncharacterized protein</fullName>
    </submittedName>
</protein>
<gene>
    <name evidence="2" type="ORF">TPA0910_13980</name>
</gene>
<organism evidence="2 3">
    <name type="scientific">Streptomyces hygroscopicus</name>
    <dbReference type="NCBI Taxonomy" id="1912"/>
    <lineage>
        <taxon>Bacteria</taxon>
        <taxon>Bacillati</taxon>
        <taxon>Actinomycetota</taxon>
        <taxon>Actinomycetes</taxon>
        <taxon>Kitasatosporales</taxon>
        <taxon>Streptomycetaceae</taxon>
        <taxon>Streptomyces</taxon>
        <taxon>Streptomyces violaceusniger group</taxon>
    </lineage>
</organism>
<evidence type="ECO:0000313" key="3">
    <source>
        <dbReference type="Proteomes" id="UP001054854"/>
    </source>
</evidence>
<accession>A0ABQ3TUF6</accession>
<evidence type="ECO:0000313" key="2">
    <source>
        <dbReference type="EMBL" id="GHJ26965.1"/>
    </source>
</evidence>